<evidence type="ECO:0000256" key="1">
    <source>
        <dbReference type="SAM" id="MobiDB-lite"/>
    </source>
</evidence>
<feature type="compositionally biased region" description="Acidic residues" evidence="1">
    <location>
        <begin position="1"/>
        <end position="12"/>
    </location>
</feature>
<accession>A0A9Q1F698</accession>
<name>A0A9Q1F698_SYNKA</name>
<feature type="region of interest" description="Disordered" evidence="1">
    <location>
        <begin position="1"/>
        <end position="40"/>
    </location>
</feature>
<sequence>MDPCLDMEDSEDTPPPPDTSVVGGGNRQESTHCPQVANGTVVPDAPLPVLRIALGTPDPDRPAVSEEGLCMASTTEQDETLGLAIE</sequence>
<proteinExistence type="predicted"/>
<dbReference type="Proteomes" id="UP001152622">
    <property type="component" value="Chromosome 8"/>
</dbReference>
<evidence type="ECO:0000313" key="3">
    <source>
        <dbReference type="Proteomes" id="UP001152622"/>
    </source>
</evidence>
<reference evidence="2" key="1">
    <citation type="journal article" date="2023" name="Science">
        <title>Genome structures resolve the early diversification of teleost fishes.</title>
        <authorList>
            <person name="Parey E."/>
            <person name="Louis A."/>
            <person name="Montfort J."/>
            <person name="Bouchez O."/>
            <person name="Roques C."/>
            <person name="Iampietro C."/>
            <person name="Lluch J."/>
            <person name="Castinel A."/>
            <person name="Donnadieu C."/>
            <person name="Desvignes T."/>
            <person name="Floi Bucao C."/>
            <person name="Jouanno E."/>
            <person name="Wen M."/>
            <person name="Mejri S."/>
            <person name="Dirks R."/>
            <person name="Jansen H."/>
            <person name="Henkel C."/>
            <person name="Chen W.J."/>
            <person name="Zahm M."/>
            <person name="Cabau C."/>
            <person name="Klopp C."/>
            <person name="Thompson A.W."/>
            <person name="Robinson-Rechavi M."/>
            <person name="Braasch I."/>
            <person name="Lecointre G."/>
            <person name="Bobe J."/>
            <person name="Postlethwait J.H."/>
            <person name="Berthelot C."/>
            <person name="Roest Crollius H."/>
            <person name="Guiguen Y."/>
        </authorList>
    </citation>
    <scope>NUCLEOTIDE SEQUENCE</scope>
    <source>
        <strain evidence="2">WJC10195</strain>
    </source>
</reference>
<gene>
    <name evidence="2" type="ORF">SKAU_G00234090</name>
</gene>
<evidence type="ECO:0000313" key="2">
    <source>
        <dbReference type="EMBL" id="KAJ8351933.1"/>
    </source>
</evidence>
<organism evidence="2 3">
    <name type="scientific">Synaphobranchus kaupii</name>
    <name type="common">Kaup's arrowtooth eel</name>
    <dbReference type="NCBI Taxonomy" id="118154"/>
    <lineage>
        <taxon>Eukaryota</taxon>
        <taxon>Metazoa</taxon>
        <taxon>Chordata</taxon>
        <taxon>Craniata</taxon>
        <taxon>Vertebrata</taxon>
        <taxon>Euteleostomi</taxon>
        <taxon>Actinopterygii</taxon>
        <taxon>Neopterygii</taxon>
        <taxon>Teleostei</taxon>
        <taxon>Anguilliformes</taxon>
        <taxon>Synaphobranchidae</taxon>
        <taxon>Synaphobranchus</taxon>
    </lineage>
</organism>
<dbReference type="AlphaFoldDB" id="A0A9Q1F698"/>
<comment type="caution">
    <text evidence="2">The sequence shown here is derived from an EMBL/GenBank/DDBJ whole genome shotgun (WGS) entry which is preliminary data.</text>
</comment>
<protein>
    <submittedName>
        <fullName evidence="2">Uncharacterized protein</fullName>
    </submittedName>
</protein>
<dbReference type="EMBL" id="JAINUF010000008">
    <property type="protein sequence ID" value="KAJ8351933.1"/>
    <property type="molecule type" value="Genomic_DNA"/>
</dbReference>
<keyword evidence="3" id="KW-1185">Reference proteome</keyword>